<name>F0ZKA0_DICPU</name>
<gene>
    <name evidence="1" type="ORF">DICPUDRAFT_94502</name>
</gene>
<dbReference type="eggNOG" id="ENOG502RHT8">
    <property type="taxonomic scope" value="Eukaryota"/>
</dbReference>
<dbReference type="GeneID" id="10501125"/>
<dbReference type="FunCoup" id="F0ZKA0">
    <property type="interactions" value="742"/>
</dbReference>
<dbReference type="InterPro" id="IPR013320">
    <property type="entry name" value="ConA-like_dom_sf"/>
</dbReference>
<dbReference type="KEGG" id="dpp:DICPUDRAFT_94502"/>
<dbReference type="Gene3D" id="2.60.120.920">
    <property type="match status" value="1"/>
</dbReference>
<proteinExistence type="predicted"/>
<organism evidence="1 2">
    <name type="scientific">Dictyostelium purpureum</name>
    <name type="common">Slime mold</name>
    <dbReference type="NCBI Taxonomy" id="5786"/>
    <lineage>
        <taxon>Eukaryota</taxon>
        <taxon>Amoebozoa</taxon>
        <taxon>Evosea</taxon>
        <taxon>Eumycetozoa</taxon>
        <taxon>Dictyostelia</taxon>
        <taxon>Dictyosteliales</taxon>
        <taxon>Dictyosteliaceae</taxon>
        <taxon>Dictyostelium</taxon>
    </lineage>
</organism>
<evidence type="ECO:0008006" key="3">
    <source>
        <dbReference type="Google" id="ProtNLM"/>
    </source>
</evidence>
<dbReference type="EMBL" id="GL871054">
    <property type="protein sequence ID" value="EGC35605.1"/>
    <property type="molecule type" value="Genomic_DNA"/>
</dbReference>
<protein>
    <recommendedName>
        <fullName evidence="3">B30.2/SPRY domain-containing protein</fullName>
    </recommendedName>
</protein>
<dbReference type="InParanoid" id="F0ZKA0"/>
<accession>F0ZKA0</accession>
<dbReference type="RefSeq" id="XP_003287842.1">
    <property type="nucleotide sequence ID" value="XM_003287794.1"/>
</dbReference>
<evidence type="ECO:0000313" key="1">
    <source>
        <dbReference type="EMBL" id="EGC35605.1"/>
    </source>
</evidence>
<dbReference type="InterPro" id="IPR043136">
    <property type="entry name" value="B30.2/SPRY_sf"/>
</dbReference>
<sequence>MTTQELKFKWNINNLIDKTRFSKEEEKPIELSNGDLTATRKERVRGDDPPPVRILADNYISFDNNQTSVEWTVQVGFTHGFIEVGITDPSSNKTYLFKGFKNEAQEEDGQNLKSFQFGETFTTGDKIKIVLELTASKTLALHLYKNNSLLGTPFETQFNENSKYYPFVGLNDNGDQITIVV</sequence>
<keyword evidence="2" id="KW-1185">Reference proteome</keyword>
<evidence type="ECO:0000313" key="2">
    <source>
        <dbReference type="Proteomes" id="UP000001064"/>
    </source>
</evidence>
<dbReference type="OrthoDB" id="19273at2759"/>
<dbReference type="AlphaFoldDB" id="F0ZKA0"/>
<dbReference type="Proteomes" id="UP000001064">
    <property type="component" value="Unassembled WGS sequence"/>
</dbReference>
<dbReference type="SUPFAM" id="SSF49899">
    <property type="entry name" value="Concanavalin A-like lectins/glucanases"/>
    <property type="match status" value="1"/>
</dbReference>
<dbReference type="VEuPathDB" id="AmoebaDB:DICPUDRAFT_94502"/>
<reference evidence="2" key="1">
    <citation type="journal article" date="2011" name="Genome Biol.">
        <title>Comparative genomics of the social amoebae Dictyostelium discoideum and Dictyostelium purpureum.</title>
        <authorList>
            <consortium name="US DOE Joint Genome Institute (JGI-PGF)"/>
            <person name="Sucgang R."/>
            <person name="Kuo A."/>
            <person name="Tian X."/>
            <person name="Salerno W."/>
            <person name="Parikh A."/>
            <person name="Feasley C.L."/>
            <person name="Dalin E."/>
            <person name="Tu H."/>
            <person name="Huang E."/>
            <person name="Barry K."/>
            <person name="Lindquist E."/>
            <person name="Shapiro H."/>
            <person name="Bruce D."/>
            <person name="Schmutz J."/>
            <person name="Salamov A."/>
            <person name="Fey P."/>
            <person name="Gaudet P."/>
            <person name="Anjard C."/>
            <person name="Babu M.M."/>
            <person name="Basu S."/>
            <person name="Bushmanova Y."/>
            <person name="van der Wel H."/>
            <person name="Katoh-Kurasawa M."/>
            <person name="Dinh C."/>
            <person name="Coutinho P.M."/>
            <person name="Saito T."/>
            <person name="Elias M."/>
            <person name="Schaap P."/>
            <person name="Kay R.R."/>
            <person name="Henrissat B."/>
            <person name="Eichinger L."/>
            <person name="Rivero F."/>
            <person name="Putnam N.H."/>
            <person name="West C.M."/>
            <person name="Loomis W.F."/>
            <person name="Chisholm R.L."/>
            <person name="Shaulsky G."/>
            <person name="Strassmann J.E."/>
            <person name="Queller D.C."/>
            <person name="Kuspa A."/>
            <person name="Grigoriev I.V."/>
        </authorList>
    </citation>
    <scope>NUCLEOTIDE SEQUENCE [LARGE SCALE GENOMIC DNA]</scope>
    <source>
        <strain evidence="2">QSDP1</strain>
    </source>
</reference>